<dbReference type="RefSeq" id="WP_150062923.1">
    <property type="nucleotide sequence ID" value="NZ_JACHII010000010.1"/>
</dbReference>
<evidence type="ECO:0008006" key="3">
    <source>
        <dbReference type="Google" id="ProtNLM"/>
    </source>
</evidence>
<organism evidence="1 2">
    <name type="scientific">Roseospira marina</name>
    <dbReference type="NCBI Taxonomy" id="140057"/>
    <lineage>
        <taxon>Bacteria</taxon>
        <taxon>Pseudomonadati</taxon>
        <taxon>Pseudomonadota</taxon>
        <taxon>Alphaproteobacteria</taxon>
        <taxon>Rhodospirillales</taxon>
        <taxon>Rhodospirillaceae</taxon>
        <taxon>Roseospira</taxon>
    </lineage>
</organism>
<evidence type="ECO:0000313" key="2">
    <source>
        <dbReference type="Proteomes" id="UP000324065"/>
    </source>
</evidence>
<protein>
    <recommendedName>
        <fullName evidence="3">Glycosyltransferase family 2 protein</fullName>
    </recommendedName>
</protein>
<dbReference type="OrthoDB" id="1351853at2"/>
<reference evidence="1 2" key="1">
    <citation type="submission" date="2019-09" db="EMBL/GenBank/DDBJ databases">
        <title>Genome sequence of Roseospira marina, one of the more divergent members of the non-sulfur purple photosynthetic bacterial family, the Rhodospirillaceae.</title>
        <authorList>
            <person name="Meyer T."/>
            <person name="Kyndt J."/>
        </authorList>
    </citation>
    <scope>NUCLEOTIDE SEQUENCE [LARGE SCALE GENOMIC DNA]</scope>
    <source>
        <strain evidence="1 2">DSM 15113</strain>
    </source>
</reference>
<evidence type="ECO:0000313" key="1">
    <source>
        <dbReference type="EMBL" id="KAA5605011.1"/>
    </source>
</evidence>
<keyword evidence="2" id="KW-1185">Reference proteome</keyword>
<proteinExistence type="predicted"/>
<gene>
    <name evidence="1" type="ORF">F1188_13320</name>
</gene>
<dbReference type="AlphaFoldDB" id="A0A5M6I9U4"/>
<dbReference type="Proteomes" id="UP000324065">
    <property type="component" value="Unassembled WGS sequence"/>
</dbReference>
<accession>A0A5M6I9U4</accession>
<name>A0A5M6I9U4_9PROT</name>
<sequence>MNEFLRLLDRLIVRPQGHRILRSGQVNLRPVKDLDRIDADDSLAAAQALFAGTGDGTDRAFPLTVMLRTCLRDPRRTRRHPVIDGPLESAILACVGSLVASITHAVESGAVTDVTVEVDDDRSDPDARAAIEAILGRLTVPWTLRTPEETLAGPILHAQFRRAAALDRLVYVVEDDYLHQPEAIASLVGFYRQVHAATGGPMMLHPQEPRVLYNRHYPSYLVLGPDRRWRTTRHMSHTLFTHGHVVRDHWDDVENTRYVGHPTKRQAHKGAERNTTNRVLRVLPGFCPIPALAAHFQAPELLPPFFDWTALFAAHRPEAAP</sequence>
<comment type="caution">
    <text evidence="1">The sequence shown here is derived from an EMBL/GenBank/DDBJ whole genome shotgun (WGS) entry which is preliminary data.</text>
</comment>
<dbReference type="EMBL" id="VWPJ01000012">
    <property type="protein sequence ID" value="KAA5605011.1"/>
    <property type="molecule type" value="Genomic_DNA"/>
</dbReference>